<dbReference type="PANTHER" id="PTHR47112:SF1">
    <property type="entry name" value="PX DOMAIN-CONTAINING PROTEIN"/>
    <property type="match status" value="1"/>
</dbReference>
<evidence type="ECO:0000313" key="2">
    <source>
        <dbReference type="Proteomes" id="UP000692954"/>
    </source>
</evidence>
<dbReference type="PANTHER" id="PTHR47112">
    <property type="entry name" value="PX DOMAIN-CONTAINING PROTEIN"/>
    <property type="match status" value="1"/>
</dbReference>
<dbReference type="AlphaFoldDB" id="A0A8S1P8P1"/>
<organism evidence="1 2">
    <name type="scientific">Paramecium sonneborni</name>
    <dbReference type="NCBI Taxonomy" id="65129"/>
    <lineage>
        <taxon>Eukaryota</taxon>
        <taxon>Sar</taxon>
        <taxon>Alveolata</taxon>
        <taxon>Ciliophora</taxon>
        <taxon>Intramacronucleata</taxon>
        <taxon>Oligohymenophorea</taxon>
        <taxon>Peniculida</taxon>
        <taxon>Parameciidae</taxon>
        <taxon>Paramecium</taxon>
    </lineage>
</organism>
<dbReference type="EMBL" id="CAJJDN010000071">
    <property type="protein sequence ID" value="CAD8099254.1"/>
    <property type="molecule type" value="Genomic_DNA"/>
</dbReference>
<accession>A0A8S1P8P1</accession>
<dbReference type="OrthoDB" id="289113at2759"/>
<dbReference type="Pfam" id="PF05708">
    <property type="entry name" value="Peptidase_C92"/>
    <property type="match status" value="1"/>
</dbReference>
<name>A0A8S1P8P1_9CILI</name>
<protein>
    <submittedName>
        <fullName evidence="1">Uncharacterized protein</fullName>
    </submittedName>
</protein>
<evidence type="ECO:0000313" key="1">
    <source>
        <dbReference type="EMBL" id="CAD8099254.1"/>
    </source>
</evidence>
<proteinExistence type="predicted"/>
<gene>
    <name evidence="1" type="ORF">PSON_ATCC_30995.1.T0710224</name>
</gene>
<sequence>MGIKQSNGKKQKLTYLSKIPNFWKNYQISHLKVQEQFDSGDIVLFKSKHKLAVAYRKLVCSEFDHVAICYKQNEELQVYEVVQKGVQMFQWDQLKLQEWYKHFEKICIRKLNYNKKNDYRVRFSNFLEENLGNEYNLSVGKIFTFTSKIKKPNNGEKVEQKRSFFCSELVAKAYKVIGLLDQGKSCTQYYPKDFSQEKELELLQGATLSPEYLVVFEE</sequence>
<keyword evidence="2" id="KW-1185">Reference proteome</keyword>
<dbReference type="Proteomes" id="UP000692954">
    <property type="component" value="Unassembled WGS sequence"/>
</dbReference>
<dbReference type="InterPro" id="IPR024453">
    <property type="entry name" value="Peptidase_C92"/>
</dbReference>
<reference evidence="1" key="1">
    <citation type="submission" date="2021-01" db="EMBL/GenBank/DDBJ databases">
        <authorList>
            <consortium name="Genoscope - CEA"/>
            <person name="William W."/>
        </authorList>
    </citation>
    <scope>NUCLEOTIDE SEQUENCE</scope>
</reference>
<comment type="caution">
    <text evidence="1">The sequence shown here is derived from an EMBL/GenBank/DDBJ whole genome shotgun (WGS) entry which is preliminary data.</text>
</comment>